<keyword evidence="8" id="KW-0255">Endonuclease</keyword>
<evidence type="ECO:0000313" key="8">
    <source>
        <dbReference type="EMBL" id="MFC5003021.1"/>
    </source>
</evidence>
<dbReference type="Pfam" id="PF07282">
    <property type="entry name" value="Cas12f1-like_TNB"/>
    <property type="match status" value="1"/>
</dbReference>
<evidence type="ECO:0000313" key="9">
    <source>
        <dbReference type="Proteomes" id="UP001595912"/>
    </source>
</evidence>
<dbReference type="Pfam" id="PF01385">
    <property type="entry name" value="OrfB_IS605"/>
    <property type="match status" value="1"/>
</dbReference>
<dbReference type="RefSeq" id="WP_380121659.1">
    <property type="nucleotide sequence ID" value="NZ_JBHSIU010000046.1"/>
</dbReference>
<evidence type="ECO:0000256" key="4">
    <source>
        <dbReference type="ARBA" id="ARBA00023172"/>
    </source>
</evidence>
<dbReference type="GO" id="GO:0004519">
    <property type="term" value="F:endonuclease activity"/>
    <property type="evidence" value="ECO:0007669"/>
    <property type="project" value="UniProtKB-KW"/>
</dbReference>
<gene>
    <name evidence="8" type="ORF">ACFPIJ_34975</name>
</gene>
<feature type="compositionally biased region" description="Low complexity" evidence="5">
    <location>
        <begin position="451"/>
        <end position="469"/>
    </location>
</feature>
<feature type="domain" description="Cas12f1-like TNB" evidence="7">
    <location>
        <begin position="329"/>
        <end position="391"/>
    </location>
</feature>
<organism evidence="8 9">
    <name type="scientific">Dactylosporangium cerinum</name>
    <dbReference type="NCBI Taxonomy" id="1434730"/>
    <lineage>
        <taxon>Bacteria</taxon>
        <taxon>Bacillati</taxon>
        <taxon>Actinomycetota</taxon>
        <taxon>Actinomycetes</taxon>
        <taxon>Micromonosporales</taxon>
        <taxon>Micromonosporaceae</taxon>
        <taxon>Dactylosporangium</taxon>
    </lineage>
</organism>
<reference evidence="9" key="1">
    <citation type="journal article" date="2019" name="Int. J. Syst. Evol. Microbiol.">
        <title>The Global Catalogue of Microorganisms (GCM) 10K type strain sequencing project: providing services to taxonomists for standard genome sequencing and annotation.</title>
        <authorList>
            <consortium name="The Broad Institute Genomics Platform"/>
            <consortium name="The Broad Institute Genome Sequencing Center for Infectious Disease"/>
            <person name="Wu L."/>
            <person name="Ma J."/>
        </authorList>
    </citation>
    <scope>NUCLEOTIDE SEQUENCE [LARGE SCALE GENOMIC DNA]</scope>
    <source>
        <strain evidence="9">CGMCC 4.7152</strain>
    </source>
</reference>
<feature type="region of interest" description="Disordered" evidence="5">
    <location>
        <begin position="419"/>
        <end position="509"/>
    </location>
</feature>
<dbReference type="InterPro" id="IPR010095">
    <property type="entry name" value="Cas12f1-like_TNB"/>
</dbReference>
<comment type="caution">
    <text evidence="8">The sequence shown here is derived from an EMBL/GenBank/DDBJ whole genome shotgun (WGS) entry which is preliminary data.</text>
</comment>
<keyword evidence="8" id="KW-0540">Nuclease</keyword>
<evidence type="ECO:0000256" key="3">
    <source>
        <dbReference type="ARBA" id="ARBA00023125"/>
    </source>
</evidence>
<evidence type="ECO:0000259" key="7">
    <source>
        <dbReference type="Pfam" id="PF07282"/>
    </source>
</evidence>
<dbReference type="EMBL" id="JBHSIU010000046">
    <property type="protein sequence ID" value="MFC5003021.1"/>
    <property type="molecule type" value="Genomic_DNA"/>
</dbReference>
<comment type="similarity">
    <text evidence="1">In the C-terminal section; belongs to the transposase 35 family.</text>
</comment>
<dbReference type="NCBIfam" id="NF040570">
    <property type="entry name" value="guided_TnpB"/>
    <property type="match status" value="1"/>
</dbReference>
<evidence type="ECO:0000256" key="2">
    <source>
        <dbReference type="ARBA" id="ARBA00022578"/>
    </source>
</evidence>
<keyword evidence="3" id="KW-0238">DNA-binding</keyword>
<evidence type="ECO:0000259" key="6">
    <source>
        <dbReference type="Pfam" id="PF01385"/>
    </source>
</evidence>
<dbReference type="Proteomes" id="UP001595912">
    <property type="component" value="Unassembled WGS sequence"/>
</dbReference>
<accession>A0ABV9W5L6</accession>
<feature type="compositionally biased region" description="Polar residues" evidence="5">
    <location>
        <begin position="488"/>
        <end position="509"/>
    </location>
</feature>
<sequence length="509" mass="55931">MPRHRDPAAVRVVHRTARVGLRLTRAQRARCYGLLRSAGDVWACVLEVNHWRWRHDAPPVVGYQALCRELSAAGPGTFGELDSTGARSVLRRYSDAWFAAAKRRHAGDLTARFPRRRRGLLPVRYYHGTYTLDRRRLRLPTAAGSRPLWLRLDRDVPYPMEQVRSVTLLAEGGRLWIEVTAEVPVTSYPQGAAPDPGRVAGVDLGVIHPYAVAGPDGHGLLVSGRAVRAEHRMHLADTKHRRRATAGQAPKPGQRGSRRWRQARRRARLVEGRHRRRIRQAQHEAAKTVIDWAVRHRVGTLTVGDPRGVLDLPAGRRHNLRLRQWQIGRAISMLRDKAELAGIVVHLVDERGTSSTCPTCRKRISKPAGRTMTCRLCNLTGHRDLFAAATIATRTPGRTPATEAGGGSSVTTAVVLPRTLTHRRAGRHLPGAGLSRRDPRRPPPHRPPPSTVAAGAAPAAVGVGWPAEARPTTSNRWGVARPHPAARNHNTTNPVNVSGHSTSCGSGPS</sequence>
<proteinExistence type="inferred from homology"/>
<feature type="region of interest" description="Disordered" evidence="5">
    <location>
        <begin position="236"/>
        <end position="262"/>
    </location>
</feature>
<dbReference type="InterPro" id="IPR001959">
    <property type="entry name" value="Transposase"/>
</dbReference>
<evidence type="ECO:0000256" key="1">
    <source>
        <dbReference type="ARBA" id="ARBA00008761"/>
    </source>
</evidence>
<protein>
    <submittedName>
        <fullName evidence="8">RNA-guided endonuclease InsQ/TnpB family protein</fullName>
    </submittedName>
</protein>
<name>A0ABV9W5L6_9ACTN</name>
<keyword evidence="4" id="KW-0233">DNA recombination</keyword>
<keyword evidence="2" id="KW-0815">Transposition</keyword>
<feature type="domain" description="Probable transposase IS891/IS1136/IS1341" evidence="6">
    <location>
        <begin position="184"/>
        <end position="308"/>
    </location>
</feature>
<evidence type="ECO:0000256" key="5">
    <source>
        <dbReference type="SAM" id="MobiDB-lite"/>
    </source>
</evidence>
<keyword evidence="9" id="KW-1185">Reference proteome</keyword>
<keyword evidence="8" id="KW-0378">Hydrolase</keyword>